<evidence type="ECO:0000259" key="6">
    <source>
        <dbReference type="PROSITE" id="PS50931"/>
    </source>
</evidence>
<organism evidence="7 8">
    <name type="scientific">Phyllobacterium zundukense</name>
    <dbReference type="NCBI Taxonomy" id="1867719"/>
    <lineage>
        <taxon>Bacteria</taxon>
        <taxon>Pseudomonadati</taxon>
        <taxon>Pseudomonadota</taxon>
        <taxon>Alphaproteobacteria</taxon>
        <taxon>Hyphomicrobiales</taxon>
        <taxon>Phyllobacteriaceae</taxon>
        <taxon>Phyllobacterium</taxon>
    </lineage>
</organism>
<reference evidence="7 8" key="1">
    <citation type="journal article" date="2017" name="Int J Environ Stud">
        <title>Does the Miocene-Pliocene relict legume Oxytropis triphylla form nitrogen-fixing nodules with a combination of bacterial strains?</title>
        <authorList>
            <person name="Safronova V."/>
            <person name="Belimov A."/>
            <person name="Sazanova A."/>
            <person name="Kuznetsova I."/>
            <person name="Popova J."/>
            <person name="Andronov E."/>
            <person name="Verkhozina A."/>
            <person name="Tikhonovich I."/>
        </authorList>
    </citation>
    <scope>NUCLEOTIDE SEQUENCE [LARGE SCALE GENOMIC DNA]</scope>
    <source>
        <strain evidence="7 8">Tri-38</strain>
    </source>
</reference>
<proteinExistence type="inferred from homology"/>
<dbReference type="Gene3D" id="3.40.190.10">
    <property type="entry name" value="Periplasmic binding protein-like II"/>
    <property type="match status" value="2"/>
</dbReference>
<evidence type="ECO:0000313" key="8">
    <source>
        <dbReference type="Proteomes" id="UP000232163"/>
    </source>
</evidence>
<feature type="region of interest" description="Disordered" evidence="5">
    <location>
        <begin position="337"/>
        <end position="360"/>
    </location>
</feature>
<evidence type="ECO:0000313" key="7">
    <source>
        <dbReference type="EMBL" id="PIO44617.1"/>
    </source>
</evidence>
<evidence type="ECO:0000256" key="4">
    <source>
        <dbReference type="ARBA" id="ARBA00023163"/>
    </source>
</evidence>
<dbReference type="AlphaFoldDB" id="A0A2N9VYP9"/>
<comment type="similarity">
    <text evidence="1">Belongs to the LysR transcriptional regulatory family.</text>
</comment>
<dbReference type="InterPro" id="IPR005119">
    <property type="entry name" value="LysR_subst-bd"/>
</dbReference>
<keyword evidence="8" id="KW-1185">Reference proteome</keyword>
<name>A0A2N9VYP9_9HYPH</name>
<evidence type="ECO:0000256" key="1">
    <source>
        <dbReference type="ARBA" id="ARBA00009437"/>
    </source>
</evidence>
<dbReference type="InterPro" id="IPR058163">
    <property type="entry name" value="LysR-type_TF_proteobact-type"/>
</dbReference>
<dbReference type="Gene3D" id="1.10.10.10">
    <property type="entry name" value="Winged helix-like DNA-binding domain superfamily/Winged helix DNA-binding domain"/>
    <property type="match status" value="1"/>
</dbReference>
<evidence type="ECO:0000256" key="3">
    <source>
        <dbReference type="ARBA" id="ARBA00023125"/>
    </source>
</evidence>
<protein>
    <recommendedName>
        <fullName evidence="6">HTH lysR-type domain-containing protein</fullName>
    </recommendedName>
</protein>
<keyword evidence="2" id="KW-0805">Transcription regulation</keyword>
<accession>A0A2N9VYP9</accession>
<dbReference type="OrthoDB" id="9807765at2"/>
<dbReference type="Pfam" id="PF03466">
    <property type="entry name" value="LysR_substrate"/>
    <property type="match status" value="1"/>
</dbReference>
<keyword evidence="4" id="KW-0804">Transcription</keyword>
<gene>
    <name evidence="7" type="ORF">B5P45_12200</name>
</gene>
<evidence type="ECO:0000256" key="5">
    <source>
        <dbReference type="SAM" id="MobiDB-lite"/>
    </source>
</evidence>
<dbReference type="GO" id="GO:0043565">
    <property type="term" value="F:sequence-specific DNA binding"/>
    <property type="evidence" value="ECO:0007669"/>
    <property type="project" value="TreeGrafter"/>
</dbReference>
<dbReference type="InterPro" id="IPR036390">
    <property type="entry name" value="WH_DNA-bd_sf"/>
</dbReference>
<dbReference type="GO" id="GO:0006351">
    <property type="term" value="P:DNA-templated transcription"/>
    <property type="evidence" value="ECO:0007669"/>
    <property type="project" value="TreeGrafter"/>
</dbReference>
<dbReference type="SUPFAM" id="SSF53850">
    <property type="entry name" value="Periplasmic binding protein-like II"/>
    <property type="match status" value="1"/>
</dbReference>
<dbReference type="PANTHER" id="PTHR30537">
    <property type="entry name" value="HTH-TYPE TRANSCRIPTIONAL REGULATOR"/>
    <property type="match status" value="1"/>
</dbReference>
<dbReference type="PROSITE" id="PS50931">
    <property type="entry name" value="HTH_LYSR"/>
    <property type="match status" value="1"/>
</dbReference>
<dbReference type="InterPro" id="IPR036388">
    <property type="entry name" value="WH-like_DNA-bd_sf"/>
</dbReference>
<dbReference type="InterPro" id="IPR000847">
    <property type="entry name" value="LysR_HTH_N"/>
</dbReference>
<feature type="domain" description="HTH lysR-type" evidence="6">
    <location>
        <begin position="44"/>
        <end position="101"/>
    </location>
</feature>
<comment type="caution">
    <text evidence="7">The sequence shown here is derived from an EMBL/GenBank/DDBJ whole genome shotgun (WGS) entry which is preliminary data.</text>
</comment>
<dbReference type="PANTHER" id="PTHR30537:SF74">
    <property type="entry name" value="HTH-TYPE TRANSCRIPTIONAL REGULATOR TRPI"/>
    <property type="match status" value="1"/>
</dbReference>
<dbReference type="Proteomes" id="UP000232163">
    <property type="component" value="Unassembled WGS sequence"/>
</dbReference>
<dbReference type="SUPFAM" id="SSF46785">
    <property type="entry name" value="Winged helix' DNA-binding domain"/>
    <property type="match status" value="1"/>
</dbReference>
<sequence length="360" mass="40511">MSFYDYCRLLLSLIRIILFYHRRVKRLYFRYYVREWNRMQQRLPPLKALVAFESVVRTGSVTAAAEELFVTHSAVSKQIGALEIWIGERLFAENRRSMVPTPAAQQLADNVGMALKLIFQSLGTFSVNADTTPLRVIAPATFAMRWLLPKLPDFQALNESIRVRVRQTHTTENWHEMPFDLAIRRGGAVPPHLKSVPFFREELGLVCRPDLIDAYAGELPREIIGKFPLLKADTRPGELEEWLLSAAAPIHLASHARSFPHFYIALEASLGGQGALVAPIKVIEEILRKGDLIELDHNLRLKGPNYIALYDEAASEDSPAVLFATWLSTLRSRYEDRNSEDAKPSHTGPGANGIAVGNSL</sequence>
<dbReference type="GO" id="GO:0003700">
    <property type="term" value="F:DNA-binding transcription factor activity"/>
    <property type="evidence" value="ECO:0007669"/>
    <property type="project" value="InterPro"/>
</dbReference>
<evidence type="ECO:0000256" key="2">
    <source>
        <dbReference type="ARBA" id="ARBA00023015"/>
    </source>
</evidence>
<keyword evidence="3" id="KW-0238">DNA-binding</keyword>
<dbReference type="Pfam" id="PF00126">
    <property type="entry name" value="HTH_1"/>
    <property type="match status" value="1"/>
</dbReference>
<dbReference type="EMBL" id="MZMT01000028">
    <property type="protein sequence ID" value="PIO44617.1"/>
    <property type="molecule type" value="Genomic_DNA"/>
</dbReference>